<sequence>MSASYNIPAAENQFEFEIKRSQFISYAAQASNRQAADTFIRSIRDMHPQARHVCWAYIAGAPNTTEMSMSDDGEPSGTAGRPMLKILQHSGLGEIVVAVVRYYGGIKLGTGGLQRAYSDAVSGVLDNLSVKLKVPRTKIALRYDYALESPVRHVLSRYDTAEEEQSYDLQVAMTLQLATAQLAAFRTELTNHCAGAVEIMTVNTEENLT</sequence>
<evidence type="ECO:0000256" key="1">
    <source>
        <dbReference type="ARBA" id="ARBA00007665"/>
    </source>
</evidence>
<dbReference type="RefSeq" id="WP_188026457.1">
    <property type="nucleotide sequence ID" value="NZ_JACHGR010000005.1"/>
</dbReference>
<dbReference type="InterPro" id="IPR001498">
    <property type="entry name" value="Impact_N"/>
</dbReference>
<dbReference type="GO" id="GO:0017111">
    <property type="term" value="F:ribonucleoside triphosphate phosphatase activity"/>
    <property type="evidence" value="ECO:0007669"/>
    <property type="project" value="UniProtKB-ARBA"/>
</dbReference>
<name>A0A841GGA2_9GAMM</name>
<dbReference type="AlphaFoldDB" id="A0A841GGA2"/>
<feature type="domain" description="UPF0029" evidence="3">
    <location>
        <begin position="141"/>
        <end position="195"/>
    </location>
</feature>
<protein>
    <submittedName>
        <fullName evidence="4">Putative YigZ family protein</fullName>
    </submittedName>
</protein>
<dbReference type="InterPro" id="IPR036956">
    <property type="entry name" value="Impact_N_sf"/>
</dbReference>
<dbReference type="InterPro" id="IPR035647">
    <property type="entry name" value="EFG_III/V"/>
</dbReference>
<feature type="domain" description="Impact N-terminal" evidence="2">
    <location>
        <begin position="19"/>
        <end position="124"/>
    </location>
</feature>
<dbReference type="Gene3D" id="3.30.230.30">
    <property type="entry name" value="Impact, N-terminal domain"/>
    <property type="match status" value="1"/>
</dbReference>
<dbReference type="SUPFAM" id="SSF54211">
    <property type="entry name" value="Ribosomal protein S5 domain 2-like"/>
    <property type="match status" value="1"/>
</dbReference>
<accession>A0A841GGA2</accession>
<dbReference type="GO" id="GO:0006446">
    <property type="term" value="P:regulation of translational initiation"/>
    <property type="evidence" value="ECO:0007669"/>
    <property type="project" value="TreeGrafter"/>
</dbReference>
<dbReference type="PANTHER" id="PTHR16301:SF20">
    <property type="entry name" value="IMPACT FAMILY MEMBER YIGZ"/>
    <property type="match status" value="1"/>
</dbReference>
<proteinExistence type="inferred from homology"/>
<dbReference type="PANTHER" id="PTHR16301">
    <property type="entry name" value="IMPACT-RELATED"/>
    <property type="match status" value="1"/>
</dbReference>
<evidence type="ECO:0000313" key="5">
    <source>
        <dbReference type="Proteomes" id="UP000585721"/>
    </source>
</evidence>
<dbReference type="InterPro" id="IPR015269">
    <property type="entry name" value="UPF0029_Impact_C"/>
</dbReference>
<dbReference type="SUPFAM" id="SSF54980">
    <property type="entry name" value="EF-G C-terminal domain-like"/>
    <property type="match status" value="1"/>
</dbReference>
<dbReference type="EMBL" id="JACHGR010000005">
    <property type="protein sequence ID" value="MBB6055706.1"/>
    <property type="molecule type" value="Genomic_DNA"/>
</dbReference>
<comment type="similarity">
    <text evidence="1">Belongs to the IMPACT family.</text>
</comment>
<dbReference type="GO" id="GO:0005737">
    <property type="term" value="C:cytoplasm"/>
    <property type="evidence" value="ECO:0007669"/>
    <property type="project" value="TreeGrafter"/>
</dbReference>
<evidence type="ECO:0000259" key="2">
    <source>
        <dbReference type="Pfam" id="PF01205"/>
    </source>
</evidence>
<dbReference type="NCBIfam" id="TIGR00257">
    <property type="entry name" value="IMPACT_YIGZ"/>
    <property type="match status" value="1"/>
</dbReference>
<dbReference type="GO" id="GO:0032561">
    <property type="term" value="F:guanyl ribonucleotide binding"/>
    <property type="evidence" value="ECO:0007669"/>
    <property type="project" value="UniProtKB-ARBA"/>
</dbReference>
<dbReference type="InterPro" id="IPR015796">
    <property type="entry name" value="Impact_YigZ-like"/>
</dbReference>
<dbReference type="InterPro" id="IPR020568">
    <property type="entry name" value="Ribosomal_Su5_D2-typ_SF"/>
</dbReference>
<reference evidence="4 5" key="1">
    <citation type="submission" date="2020-08" db="EMBL/GenBank/DDBJ databases">
        <title>Genomic Encyclopedia of Type Strains, Phase IV (KMG-IV): sequencing the most valuable type-strain genomes for metagenomic binning, comparative biology and taxonomic classification.</title>
        <authorList>
            <person name="Goeker M."/>
        </authorList>
    </citation>
    <scope>NUCLEOTIDE SEQUENCE [LARGE SCALE GENOMIC DNA]</scope>
    <source>
        <strain evidence="4 5">DSM 22975</strain>
    </source>
</reference>
<dbReference type="Pfam" id="PF09186">
    <property type="entry name" value="DUF1949"/>
    <property type="match status" value="1"/>
</dbReference>
<dbReference type="InterPro" id="IPR023582">
    <property type="entry name" value="Impact"/>
</dbReference>
<dbReference type="Pfam" id="PF01205">
    <property type="entry name" value="Impact_N"/>
    <property type="match status" value="1"/>
</dbReference>
<gene>
    <name evidence="4" type="ORF">HNR75_001624</name>
</gene>
<dbReference type="GO" id="GO:0043168">
    <property type="term" value="F:anion binding"/>
    <property type="evidence" value="ECO:0007669"/>
    <property type="project" value="UniProtKB-ARBA"/>
</dbReference>
<keyword evidence="5" id="KW-1185">Reference proteome</keyword>
<organism evidence="4 5">
    <name type="scientific">Tolumonas osonensis</name>
    <dbReference type="NCBI Taxonomy" id="675874"/>
    <lineage>
        <taxon>Bacteria</taxon>
        <taxon>Pseudomonadati</taxon>
        <taxon>Pseudomonadota</taxon>
        <taxon>Gammaproteobacteria</taxon>
        <taxon>Aeromonadales</taxon>
        <taxon>Aeromonadaceae</taxon>
        <taxon>Tolumonas</taxon>
    </lineage>
</organism>
<dbReference type="Proteomes" id="UP000585721">
    <property type="component" value="Unassembled WGS sequence"/>
</dbReference>
<evidence type="ECO:0000259" key="3">
    <source>
        <dbReference type="Pfam" id="PF09186"/>
    </source>
</evidence>
<comment type="caution">
    <text evidence="4">The sequence shown here is derived from an EMBL/GenBank/DDBJ whole genome shotgun (WGS) entry which is preliminary data.</text>
</comment>
<evidence type="ECO:0000313" key="4">
    <source>
        <dbReference type="EMBL" id="MBB6055706.1"/>
    </source>
</evidence>
<dbReference type="Gene3D" id="3.30.70.240">
    <property type="match status" value="1"/>
</dbReference>